<reference evidence="20" key="1">
    <citation type="submission" date="2021-06" db="EMBL/GenBank/DDBJ databases">
        <title>Candida auris outbreak in lebanese hospital.</title>
        <authorList>
            <person name="Finianos M."/>
        </authorList>
    </citation>
    <scope>NUCLEOTIDE SEQUENCE</scope>
    <source>
        <strain evidence="20">CA7LBN</strain>
    </source>
</reference>
<keyword evidence="9 15" id="KW-0378">Hydrolase</keyword>
<dbReference type="GO" id="GO:0003843">
    <property type="term" value="F:1,3-beta-D-glucan synthase activity"/>
    <property type="evidence" value="ECO:0007669"/>
    <property type="project" value="UniProtKB-EC"/>
</dbReference>
<dbReference type="GO" id="GO:0005886">
    <property type="term" value="C:plasma membrane"/>
    <property type="evidence" value="ECO:0007669"/>
    <property type="project" value="TreeGrafter"/>
</dbReference>
<dbReference type="EC" id="2.4.1.34" evidence="4"/>
<accession>A0A8F2W1T6</accession>
<evidence type="ECO:0000256" key="14">
    <source>
        <dbReference type="ARBA" id="ARBA00047777"/>
    </source>
</evidence>
<organism evidence="20">
    <name type="scientific">Candidozyma auris</name>
    <name type="common">Yeast</name>
    <name type="synonym">Candida auris</name>
    <dbReference type="NCBI Taxonomy" id="498019"/>
    <lineage>
        <taxon>Eukaryota</taxon>
        <taxon>Fungi</taxon>
        <taxon>Dikarya</taxon>
        <taxon>Ascomycota</taxon>
        <taxon>Saccharomycotina</taxon>
        <taxon>Pichiomycetes</taxon>
        <taxon>Metschnikowiaceae</taxon>
        <taxon>Candidozyma</taxon>
    </lineage>
</organism>
<dbReference type="PROSITE" id="PS00138">
    <property type="entry name" value="SUBTILASE_SER"/>
    <property type="match status" value="1"/>
</dbReference>
<feature type="transmembrane region" description="Helical" evidence="18">
    <location>
        <begin position="1786"/>
        <end position="1804"/>
    </location>
</feature>
<comment type="similarity">
    <text evidence="3 15 16">Belongs to the peptidase S8 family.</text>
</comment>
<evidence type="ECO:0000256" key="15">
    <source>
        <dbReference type="PROSITE-ProRule" id="PRU01240"/>
    </source>
</evidence>
<dbReference type="InterPro" id="IPR023828">
    <property type="entry name" value="Peptidase_S8_Ser-AS"/>
</dbReference>
<feature type="active site" description="Charge relay system" evidence="15">
    <location>
        <position position="327"/>
    </location>
</feature>
<dbReference type="SUPFAM" id="SSF52743">
    <property type="entry name" value="Subtilisin-like"/>
    <property type="match status" value="1"/>
</dbReference>
<feature type="transmembrane region" description="Helical" evidence="18">
    <location>
        <begin position="1953"/>
        <end position="1976"/>
    </location>
</feature>
<comment type="subcellular location">
    <subcellularLocation>
        <location evidence="1">Membrane</location>
        <topology evidence="1">Multi-pass membrane protein</topology>
    </subcellularLocation>
</comment>
<keyword evidence="11 18" id="KW-1133">Transmembrane helix</keyword>
<name>A0A8F2W1T6_CANAR</name>
<evidence type="ECO:0000256" key="11">
    <source>
        <dbReference type="ARBA" id="ARBA00022989"/>
    </source>
</evidence>
<dbReference type="PROSITE" id="PS00136">
    <property type="entry name" value="SUBTILASE_ASP"/>
    <property type="match status" value="1"/>
</dbReference>
<dbReference type="InterPro" id="IPR022398">
    <property type="entry name" value="Peptidase_S8_His-AS"/>
</dbReference>
<feature type="transmembrane region" description="Helical" evidence="18">
    <location>
        <begin position="1669"/>
        <end position="1690"/>
    </location>
</feature>
<evidence type="ECO:0000256" key="10">
    <source>
        <dbReference type="ARBA" id="ARBA00022825"/>
    </source>
</evidence>
<keyword evidence="10 15" id="KW-0720">Serine protease</keyword>
<dbReference type="PRINTS" id="PR00723">
    <property type="entry name" value="SUBTILISIN"/>
</dbReference>
<feature type="transmembrane region" description="Helical" evidence="18">
    <location>
        <begin position="1002"/>
        <end position="1026"/>
    </location>
</feature>
<dbReference type="Pfam" id="PF05922">
    <property type="entry name" value="Inhibitor_I9"/>
    <property type="match status" value="1"/>
</dbReference>
<dbReference type="Pfam" id="PF02364">
    <property type="entry name" value="Glucan_synthase"/>
    <property type="match status" value="1"/>
</dbReference>
<dbReference type="InterPro" id="IPR003440">
    <property type="entry name" value="Glyco_trans_48_dom"/>
</dbReference>
<dbReference type="InterPro" id="IPR000209">
    <property type="entry name" value="Peptidase_S8/S53_dom"/>
</dbReference>
<dbReference type="PANTHER" id="PTHR12741">
    <property type="entry name" value="LYST-INTERACTING PROTEIN LIP5 DOPAMINE RESPONSIVE PROTEIN DRG-1"/>
    <property type="match status" value="1"/>
</dbReference>
<feature type="transmembrane region" description="Helical" evidence="18">
    <location>
        <begin position="889"/>
        <end position="910"/>
    </location>
</feature>
<feature type="transmembrane region" description="Helical" evidence="18">
    <location>
        <begin position="6"/>
        <end position="26"/>
    </location>
</feature>
<feature type="active site" description="Charge relay system" evidence="15">
    <location>
        <position position="141"/>
    </location>
</feature>
<comment type="catalytic activity">
    <reaction evidence="14">
        <text>[(1-&gt;3)-beta-D-glucosyl](n) + UDP-alpha-D-glucose = [(1-&gt;3)-beta-D-glucosyl](n+1) + UDP + H(+)</text>
        <dbReference type="Rhea" id="RHEA:21476"/>
        <dbReference type="Rhea" id="RHEA-COMP:11146"/>
        <dbReference type="Rhea" id="RHEA-COMP:14303"/>
        <dbReference type="ChEBI" id="CHEBI:15378"/>
        <dbReference type="ChEBI" id="CHEBI:37671"/>
        <dbReference type="ChEBI" id="CHEBI:58223"/>
        <dbReference type="ChEBI" id="CHEBI:58885"/>
        <dbReference type="EC" id="2.4.1.34"/>
    </reaction>
</comment>
<evidence type="ECO:0000256" key="1">
    <source>
        <dbReference type="ARBA" id="ARBA00004141"/>
    </source>
</evidence>
<gene>
    <name evidence="20" type="ORF">CA7LBN_002551</name>
</gene>
<comment type="similarity">
    <text evidence="2">Belongs to the glycosyltransferase 48 family.</text>
</comment>
<feature type="transmembrane region" description="Helical" evidence="18">
    <location>
        <begin position="1873"/>
        <end position="1896"/>
    </location>
</feature>
<dbReference type="Pfam" id="PF23605">
    <property type="entry name" value="FKS1_dom2"/>
    <property type="match status" value="1"/>
</dbReference>
<feature type="transmembrane region" description="Helical" evidence="18">
    <location>
        <begin position="1916"/>
        <end position="1941"/>
    </location>
</feature>
<feature type="transmembrane region" description="Helical" evidence="18">
    <location>
        <begin position="827"/>
        <end position="848"/>
    </location>
</feature>
<feature type="transmembrane region" description="Helical" evidence="18">
    <location>
        <begin position="1760"/>
        <end position="1780"/>
    </location>
</feature>
<dbReference type="GO" id="GO:0051278">
    <property type="term" value="P:fungal-type cell wall polysaccharide biosynthetic process"/>
    <property type="evidence" value="ECO:0007669"/>
    <property type="project" value="TreeGrafter"/>
</dbReference>
<evidence type="ECO:0000256" key="16">
    <source>
        <dbReference type="RuleBase" id="RU003355"/>
    </source>
</evidence>
<dbReference type="FunFam" id="3.40.50.200:FF:000007">
    <property type="entry name" value="Subtilisin-like serine protease"/>
    <property type="match status" value="1"/>
</dbReference>
<protein>
    <recommendedName>
        <fullName evidence="4">1,3-beta-glucan synthase</fullName>
        <ecNumber evidence="4">2.4.1.34</ecNumber>
    </recommendedName>
    <alternativeName>
        <fullName evidence="13">1,3-beta-D-glucan-UDP glucosyltransferase</fullName>
    </alternativeName>
</protein>
<evidence type="ECO:0000256" key="8">
    <source>
        <dbReference type="ARBA" id="ARBA00022692"/>
    </source>
</evidence>
<evidence type="ECO:0000256" key="17">
    <source>
        <dbReference type="SAM" id="MobiDB-lite"/>
    </source>
</evidence>
<evidence type="ECO:0000256" key="4">
    <source>
        <dbReference type="ARBA" id="ARBA00012589"/>
    </source>
</evidence>
<dbReference type="InterPro" id="IPR010259">
    <property type="entry name" value="S8pro/Inhibitor_I9"/>
</dbReference>
<evidence type="ECO:0000256" key="6">
    <source>
        <dbReference type="ARBA" id="ARBA00022676"/>
    </source>
</evidence>
<evidence type="ECO:0000256" key="3">
    <source>
        <dbReference type="ARBA" id="ARBA00011073"/>
    </source>
</evidence>
<feature type="domain" description="1,3-beta-glucan synthase component FKS1-like" evidence="19">
    <location>
        <begin position="629"/>
        <end position="739"/>
    </location>
</feature>
<keyword evidence="6" id="KW-0328">Glycosyltransferase</keyword>
<dbReference type="SMART" id="SM01205">
    <property type="entry name" value="FKS1_dom1"/>
    <property type="match status" value="1"/>
</dbReference>
<dbReference type="PROSITE" id="PS51892">
    <property type="entry name" value="SUBTILASE"/>
    <property type="match status" value="1"/>
</dbReference>
<dbReference type="GO" id="GO:0000148">
    <property type="term" value="C:1,3-beta-D-glucan synthase complex"/>
    <property type="evidence" value="ECO:0007669"/>
    <property type="project" value="InterPro"/>
</dbReference>
<dbReference type="InterPro" id="IPR034193">
    <property type="entry name" value="PCSK9_ProteinaseK-like"/>
</dbReference>
<evidence type="ECO:0000313" key="20">
    <source>
        <dbReference type="EMBL" id="QWW23750.1"/>
    </source>
</evidence>
<feature type="transmembrane region" description="Helical" evidence="18">
    <location>
        <begin position="2069"/>
        <end position="2087"/>
    </location>
</feature>
<evidence type="ECO:0000256" key="9">
    <source>
        <dbReference type="ARBA" id="ARBA00022801"/>
    </source>
</evidence>
<dbReference type="InterPro" id="IPR056261">
    <property type="entry name" value="FKS1-like_dom2"/>
</dbReference>
<evidence type="ECO:0000256" key="7">
    <source>
        <dbReference type="ARBA" id="ARBA00022679"/>
    </source>
</evidence>
<evidence type="ECO:0000256" key="12">
    <source>
        <dbReference type="ARBA" id="ARBA00023136"/>
    </source>
</evidence>
<feature type="transmembrane region" description="Helical" evidence="18">
    <location>
        <begin position="2108"/>
        <end position="2134"/>
    </location>
</feature>
<evidence type="ECO:0000259" key="19">
    <source>
        <dbReference type="SMART" id="SM01205"/>
    </source>
</evidence>
<keyword evidence="7" id="KW-0808">Transferase</keyword>
<dbReference type="InterPro" id="IPR026899">
    <property type="entry name" value="FKS1-like_dom1"/>
</dbReference>
<dbReference type="Gene3D" id="3.40.50.200">
    <property type="entry name" value="Peptidase S8/S53 domain"/>
    <property type="match status" value="1"/>
</dbReference>
<dbReference type="Pfam" id="PF00082">
    <property type="entry name" value="Peptidase_S8"/>
    <property type="match status" value="1"/>
</dbReference>
<dbReference type="PROSITE" id="PS00137">
    <property type="entry name" value="SUBTILASE_HIS"/>
    <property type="match status" value="1"/>
</dbReference>
<proteinExistence type="inferred from homology"/>
<keyword evidence="12 18" id="KW-0472">Membrane</keyword>
<evidence type="ECO:0000256" key="18">
    <source>
        <dbReference type="SAM" id="Phobius"/>
    </source>
</evidence>
<evidence type="ECO:0000256" key="2">
    <source>
        <dbReference type="ARBA" id="ARBA00009040"/>
    </source>
</evidence>
<evidence type="ECO:0000256" key="13">
    <source>
        <dbReference type="ARBA" id="ARBA00031935"/>
    </source>
</evidence>
<feature type="transmembrane region" description="Helical" evidence="18">
    <location>
        <begin position="1982"/>
        <end position="2000"/>
    </location>
</feature>
<dbReference type="InterPro" id="IPR015500">
    <property type="entry name" value="Peptidase_S8_subtilisin-rel"/>
</dbReference>
<feature type="active site" description="Charge relay system" evidence="15">
    <location>
        <position position="172"/>
    </location>
</feature>
<keyword evidence="5 15" id="KW-0645">Protease</keyword>
<keyword evidence="8 18" id="KW-0812">Transmembrane</keyword>
<dbReference type="EMBL" id="CP076750">
    <property type="protein sequence ID" value="QWW23750.1"/>
    <property type="molecule type" value="Genomic_DNA"/>
</dbReference>
<feature type="region of interest" description="Disordered" evidence="17">
    <location>
        <begin position="378"/>
        <end position="399"/>
    </location>
</feature>
<feature type="compositionally biased region" description="Acidic residues" evidence="17">
    <location>
        <begin position="384"/>
        <end position="395"/>
    </location>
</feature>
<feature type="transmembrane region" description="Helical" evidence="18">
    <location>
        <begin position="860"/>
        <end position="883"/>
    </location>
</feature>
<dbReference type="GO" id="GO:0004252">
    <property type="term" value="F:serine-type endopeptidase activity"/>
    <property type="evidence" value="ECO:0007669"/>
    <property type="project" value="UniProtKB-UniRule"/>
</dbReference>
<dbReference type="InterPro" id="IPR023827">
    <property type="entry name" value="Peptidase_S8_Asp-AS"/>
</dbReference>
<dbReference type="PANTHER" id="PTHR12741:SF97">
    <property type="entry name" value="1,3-BETA-GLUCAN SYNTHASE"/>
    <property type="match status" value="1"/>
</dbReference>
<sequence length="2166" mass="245450">MKLNHILSIFIIVCGLSASSPHLVVLRASETIDSFMSHDHSFPKAQRLKEFVGKQFKIGRLHGFAGNFTASALERLRQSPMVADITPDVEIQAFSVVEQANPPSHLAHISSKDKTVRSFPYQPYYYDEDAAGQKVNVYVVDSGIALDHAEFENRAFPGKDFTNEGSGDTNGHGTHVAGVIGSQTYGVAKKVRIYELKALNGKGHGSLSGILSALDFAVEHRQRKRVPGVINLSLGAFKSTLLNRAIDAAAKTGLVVVVAAGNTNEDACRYSPASASGAITVGAVDEKQMARAFFSNYGSCVDLYAPGVSVSSVHPTSDSPQVLSGTSMAAPAVAGMAASLLSGGISPGEIRTELASLSVAAMAPSSVKGYNRVLYNGLDPSEGNSDESSDDETEEGGFLGRNFSAPLCSNISDPPIDGDALTDQFDLGDTNSDSKGVARTGLQTAVAPLSAFRTPYLDSSHWAGVEGMGHGPDRFFRCYAEEKSSVKTDITKDADTYPTTDPYPAWNPSDQMPVSRNRIGAIMAHLTKVFGFQEDNMKNMYHYLMKMLDSRASRMGPYNALRTLHGDYIGGPNSNFRKWYFASEMDIDDAHGWKHVKLDGTIMKSREKVASYDRAVDQWYKNMSRFSSTDYVTQISLYLLCWGEANNLRFMPECLCFLFKCCNDYYYSLEEQEEPESEIPFLDRIITPIYNTYRDQCFSVDGNLVVRTDKDHSSIIGYDDMNQLFWHRKGIEKIRLKDQTVLMYKSREARYHVLSEVDWSNAFYKTYYESRTWLHIITAFDRVLLIHFCMFWYYTSFNSKPLYTYDYSIARGNEPPPQATLTVMSLAGSWACLISMVSVSLELFFVPRKWPGARRVDRRIFWLFLLLIVNTTPTAALFFTSMLRVKDTLAIVITSIQFLFSIGVVLYLVFKTHADQFGAKPNGRVALACEVFTSDFYKLVYPDKLASYALWVCVFTSKFVESYFYLTLSLKDPLRELFIMRVNRCVGDQWIGSWLCNAQPKVILLLILILDFNLFVLDTYLWYVIWNTTISVLRSFYLGASIWTPWRNVFSRLPKRIGSKILATTNNNKQNKKISVSKVWNSIIIAMYREHFLSIEQVHRLIYEISNSDDVEPDMVLREPTFFVSQEDDSLRNTLLQDNSEAQRRITFFAQSLSTPMPDIREVKAMPSFTVLIPHYTEKIILSLQEIIKEEDRFSHVTMLEYLKQLHPSEWANFVWDTKQMAEENDSLDSQPNLTSPEKLDESPYYSVGFKTATPEYVTRTRIWASLRSQTLYRTVSGFMNYTRSLKLLSDIEISKDHTSDSNDESKLRLINEMAARKFRIIVSMQRYKKFTDEERESTEYLMRAYPELEIAYIDEERDDDGKTTFFSCLVNGTCPVSEKGERSPIYRIKLSGNPILGDGKSDNQNHALIFVRGEYLQLIDANQDSYIEECLKIRSTLAEFEELRIPDPYNSQARRAISTNPVAIVGSREYVFSENIGVLGDVAAGKEQTFGTLFARTLSQNGGKLHYGHPDFLNTIFMCTRGGVSKSQKGLHLNEDIYAGMTAIIRGGRIKHCEYIQCGKGRDLGFSSISNFITKIGAGMGEQLLSREYFYLGTQLPLDRFLSFYYAHAGFHLNNVCIALSIQMFLLVGINIAALANDSSICEYNKHKPLTDPRRPHNCLNLVPVIRWLERCIYSIFVVFIISFIPLGVQEITERGFYKCFTRLGKHIISLSPLFEVFVCKIYAKSIMRDIAVGGAQYIATGRGFATKRESFSSLFTRFANESLGSGAFSLLLVVYISISWWKFPFIYFWMTVLAMLISPFLFNPNQYSKTEFFLDYLEYLRWLFRGNTQATSESWIIHTKIARSRFTGLKSKLKYGEDDVRFTSEVKPTRINIIMLNIVPEVVSLGFVGCAYLFANAQAEARNATPSNAILRILFVSVAPICVNIGLLLTFFVISVLLGPIITLSFKGFPSLIAATTHILALLNQIFFVELLWVLQNLDISRTLLGIACMVLIQRILLRFMNAMMLTREFRHNKSNQAWWSGKWVNAELGWLTLTQPIREFVCKISELTYFSVDLAVGHIVFYLQLPIIFCPFANTWHSLMLLWVKPGSQIRRQLLSKRQRARQRAAVTWSAFVFVVNFLIFAGLIITPLVANKAYNVDLGGLLPDVLQDIRQPEYFRLKRKAW</sequence>
<evidence type="ECO:0000256" key="5">
    <source>
        <dbReference type="ARBA" id="ARBA00022670"/>
    </source>
</evidence>
<dbReference type="Pfam" id="PF14288">
    <property type="entry name" value="FKS1_dom1"/>
    <property type="match status" value="1"/>
</dbReference>
<dbReference type="GO" id="GO:0006508">
    <property type="term" value="P:proteolysis"/>
    <property type="evidence" value="ECO:0007669"/>
    <property type="project" value="UniProtKB-KW"/>
</dbReference>
<dbReference type="CDD" id="cd04077">
    <property type="entry name" value="Peptidases_S8_PCSK9_ProteinaseK_like"/>
    <property type="match status" value="1"/>
</dbReference>
<dbReference type="InterPro" id="IPR036852">
    <property type="entry name" value="Peptidase_S8/S53_dom_sf"/>
</dbReference>
<dbReference type="GO" id="GO:0006075">
    <property type="term" value="P:(1-&gt;3)-beta-D-glucan biosynthetic process"/>
    <property type="evidence" value="ECO:0007669"/>
    <property type="project" value="InterPro"/>
</dbReference>
<dbReference type="Proteomes" id="UP000825438">
    <property type="component" value="Chromosome II"/>
</dbReference>